<dbReference type="RefSeq" id="WP_093719693.1">
    <property type="nucleotide sequence ID" value="NZ_JASJUS010000008.1"/>
</dbReference>
<organism evidence="1 2">
    <name type="scientific">Streptomyces fuscus</name>
    <dbReference type="NCBI Taxonomy" id="3048495"/>
    <lineage>
        <taxon>Bacteria</taxon>
        <taxon>Bacillati</taxon>
        <taxon>Actinomycetota</taxon>
        <taxon>Actinomycetes</taxon>
        <taxon>Kitasatosporales</taxon>
        <taxon>Streptomycetaceae</taxon>
        <taxon>Streptomyces</taxon>
    </lineage>
</organism>
<proteinExistence type="predicted"/>
<comment type="caution">
    <text evidence="1">The sequence shown here is derived from an EMBL/GenBank/DDBJ whole genome shotgun (WGS) entry which is preliminary data.</text>
</comment>
<reference evidence="1 2" key="1">
    <citation type="submission" date="2023-05" db="EMBL/GenBank/DDBJ databases">
        <title>Streptomyces fuscus sp. nov., a brown-black pigment producing actinomyces isolated from dry sand of Sea duck farm.</title>
        <authorList>
            <person name="Xie J."/>
            <person name="Shen N."/>
        </authorList>
    </citation>
    <scope>NUCLEOTIDE SEQUENCE [LARGE SCALE GENOMIC DNA]</scope>
    <source>
        <strain evidence="1 2">GXMU-J15</strain>
    </source>
</reference>
<keyword evidence="2" id="KW-1185">Reference proteome</keyword>
<dbReference type="Gene3D" id="3.50.50.60">
    <property type="entry name" value="FAD/NAD(P)-binding domain"/>
    <property type="match status" value="2"/>
</dbReference>
<dbReference type="Pfam" id="PF13450">
    <property type="entry name" value="NAD_binding_8"/>
    <property type="match status" value="1"/>
</dbReference>
<accession>A0ABT7IWN9</accession>
<sequence>MLDAVVVGAGPNGLTAAVELARRDFSVALFEAKDTVGGGARTEELTLPGFRHDPCSAAHPLGVNSPAFRALPLADYGLQWLHADLPMAHPFPDGTAAVLARSVAETAASFGARDAGAYRRLVEPFLRQWDTLARDFMSLPLTALPRDPVTLARFGLVGLPPSTWLTRRFQGERAKTLFAGLVAHVMAPLNGFATGAVGLVFALAAHARGWPVAKGGSQSISDALAAYLKDLGGAVHTDYEVKRLDDLPPARAYIFDTSPTALARIAGFGRYYERYRYGAGVFKIDYALDGPVPWTAPEARRAGTVQIGADSTEIGDALRAASREGRAPERPFLITVQPSVVDPSRAPEGKHVFWAYAHVPNGWTGDLTDTVERQLERFAPGFRDRVLARATAGPPELAARNANYVGGDIGTGAASGLQLMLRPKLSLSPYRTPHPAVFLCSSATPPGPGVHGMSGHNAAKAVWRRLRQS</sequence>
<dbReference type="SUPFAM" id="SSF51905">
    <property type="entry name" value="FAD/NAD(P)-binding domain"/>
    <property type="match status" value="1"/>
</dbReference>
<evidence type="ECO:0000313" key="2">
    <source>
        <dbReference type="Proteomes" id="UP001241926"/>
    </source>
</evidence>
<dbReference type="Proteomes" id="UP001241926">
    <property type="component" value="Unassembled WGS sequence"/>
</dbReference>
<dbReference type="InterPro" id="IPR036188">
    <property type="entry name" value="FAD/NAD-bd_sf"/>
</dbReference>
<dbReference type="PANTHER" id="PTHR10668">
    <property type="entry name" value="PHYTOENE DEHYDROGENASE"/>
    <property type="match status" value="1"/>
</dbReference>
<evidence type="ECO:0000313" key="1">
    <source>
        <dbReference type="EMBL" id="MDL2077013.1"/>
    </source>
</evidence>
<dbReference type="PANTHER" id="PTHR10668:SF105">
    <property type="entry name" value="DEHYDROGENASE-RELATED"/>
    <property type="match status" value="1"/>
</dbReference>
<dbReference type="EMBL" id="JASJUS010000008">
    <property type="protein sequence ID" value="MDL2077013.1"/>
    <property type="molecule type" value="Genomic_DNA"/>
</dbReference>
<gene>
    <name evidence="1" type="ORF">QNN03_11235</name>
</gene>
<protein>
    <submittedName>
        <fullName evidence="1">NAD(P)/FAD-dependent oxidoreductase</fullName>
    </submittedName>
</protein>
<name>A0ABT7IWN9_9ACTN</name>